<gene>
    <name evidence="2" type="ORF">GO495_12340</name>
</gene>
<name>A0A6N8JAN4_9BACT</name>
<evidence type="ECO:0000313" key="2">
    <source>
        <dbReference type="EMBL" id="MVT41376.1"/>
    </source>
</evidence>
<keyword evidence="1" id="KW-0812">Transmembrane</keyword>
<organism evidence="2 3">
    <name type="scientific">Chitinophaga oryziterrae</name>
    <dbReference type="NCBI Taxonomy" id="1031224"/>
    <lineage>
        <taxon>Bacteria</taxon>
        <taxon>Pseudomonadati</taxon>
        <taxon>Bacteroidota</taxon>
        <taxon>Chitinophagia</taxon>
        <taxon>Chitinophagales</taxon>
        <taxon>Chitinophagaceae</taxon>
        <taxon>Chitinophaga</taxon>
    </lineage>
</organism>
<sequence>MITLPLSEDDKKVLERLYFIRWTVYKRMLMGIGLVFGNLWFWTGWEASREETLIPVFAIITLVVLVLVIFGWLTTPAYKRNVKQPLEEDIQKNQKIQKTGIILRIESAGRYNDNIVFQENGNPDPEKFVFNNRFSEALLPGREIILDYSPCTRVILYARLLVPLTTEEIKERKKTDDNALIAAISITCMILLGLGWMFDMLLPFVIIGFLCVIITGLIVAWGRRQRKRTG</sequence>
<keyword evidence="3" id="KW-1185">Reference proteome</keyword>
<dbReference type="AlphaFoldDB" id="A0A6N8JAN4"/>
<protein>
    <submittedName>
        <fullName evidence="2">Uncharacterized protein</fullName>
    </submittedName>
</protein>
<accession>A0A6N8JAN4</accession>
<dbReference type="RefSeq" id="WP_157300005.1">
    <property type="nucleotide sequence ID" value="NZ_BAAAZB010000025.1"/>
</dbReference>
<reference evidence="2 3" key="1">
    <citation type="submission" date="2019-12" db="EMBL/GenBank/DDBJ databases">
        <title>The draft genomic sequence of strain Chitinophaga oryziterrae JCM 16595.</title>
        <authorList>
            <person name="Zhang X."/>
        </authorList>
    </citation>
    <scope>NUCLEOTIDE SEQUENCE [LARGE SCALE GENOMIC DNA]</scope>
    <source>
        <strain evidence="2 3">JCM 16595</strain>
    </source>
</reference>
<evidence type="ECO:0000313" key="3">
    <source>
        <dbReference type="Proteomes" id="UP000468388"/>
    </source>
</evidence>
<dbReference type="Proteomes" id="UP000468388">
    <property type="component" value="Unassembled WGS sequence"/>
</dbReference>
<comment type="caution">
    <text evidence="2">The sequence shown here is derived from an EMBL/GenBank/DDBJ whole genome shotgun (WGS) entry which is preliminary data.</text>
</comment>
<feature type="transmembrane region" description="Helical" evidence="1">
    <location>
        <begin position="204"/>
        <end position="222"/>
    </location>
</feature>
<keyword evidence="1" id="KW-1133">Transmembrane helix</keyword>
<evidence type="ECO:0000256" key="1">
    <source>
        <dbReference type="SAM" id="Phobius"/>
    </source>
</evidence>
<feature type="transmembrane region" description="Helical" evidence="1">
    <location>
        <begin position="54"/>
        <end position="73"/>
    </location>
</feature>
<dbReference type="OrthoDB" id="9820519at2"/>
<keyword evidence="1" id="KW-0472">Membrane</keyword>
<dbReference type="EMBL" id="WRXO01000003">
    <property type="protein sequence ID" value="MVT41376.1"/>
    <property type="molecule type" value="Genomic_DNA"/>
</dbReference>
<proteinExistence type="predicted"/>
<feature type="transmembrane region" description="Helical" evidence="1">
    <location>
        <begin position="179"/>
        <end position="198"/>
    </location>
</feature>
<feature type="transmembrane region" description="Helical" evidence="1">
    <location>
        <begin position="24"/>
        <end position="42"/>
    </location>
</feature>